<keyword evidence="2" id="KW-0479">Metal-binding</keyword>
<dbReference type="SUPFAM" id="SSF48264">
    <property type="entry name" value="Cytochrome P450"/>
    <property type="match status" value="1"/>
</dbReference>
<evidence type="ECO:0008006" key="7">
    <source>
        <dbReference type="Google" id="ProtNLM"/>
    </source>
</evidence>
<comment type="caution">
    <text evidence="5">The sequence shown here is derived from an EMBL/GenBank/DDBJ whole genome shotgun (WGS) entry which is preliminary data.</text>
</comment>
<keyword evidence="6" id="KW-1185">Reference proteome</keyword>
<dbReference type="GO" id="GO:0016705">
    <property type="term" value="F:oxidoreductase activity, acting on paired donors, with incorporation or reduction of molecular oxygen"/>
    <property type="evidence" value="ECO:0007669"/>
    <property type="project" value="InterPro"/>
</dbReference>
<evidence type="ECO:0000256" key="2">
    <source>
        <dbReference type="ARBA" id="ARBA00022617"/>
    </source>
</evidence>
<dbReference type="PANTHER" id="PTHR24305">
    <property type="entry name" value="CYTOCHROME P450"/>
    <property type="match status" value="1"/>
</dbReference>
<dbReference type="GO" id="GO:0004497">
    <property type="term" value="F:monooxygenase activity"/>
    <property type="evidence" value="ECO:0007669"/>
    <property type="project" value="InterPro"/>
</dbReference>
<organism evidence="5 6">
    <name type="scientific">Penicillium flavigenum</name>
    <dbReference type="NCBI Taxonomy" id="254877"/>
    <lineage>
        <taxon>Eukaryota</taxon>
        <taxon>Fungi</taxon>
        <taxon>Dikarya</taxon>
        <taxon>Ascomycota</taxon>
        <taxon>Pezizomycotina</taxon>
        <taxon>Eurotiomycetes</taxon>
        <taxon>Eurotiomycetidae</taxon>
        <taxon>Eurotiales</taxon>
        <taxon>Aspergillaceae</taxon>
        <taxon>Penicillium</taxon>
    </lineage>
</organism>
<keyword evidence="4" id="KW-1133">Transmembrane helix</keyword>
<protein>
    <recommendedName>
        <fullName evidence="7">Cytochrome P450</fullName>
    </recommendedName>
</protein>
<evidence type="ECO:0000256" key="4">
    <source>
        <dbReference type="SAM" id="Phobius"/>
    </source>
</evidence>
<dbReference type="STRING" id="254877.A0A1V6SFJ0"/>
<dbReference type="Proteomes" id="UP000191342">
    <property type="component" value="Unassembled WGS sequence"/>
</dbReference>
<evidence type="ECO:0000313" key="6">
    <source>
        <dbReference type="Proteomes" id="UP000191342"/>
    </source>
</evidence>
<dbReference type="Pfam" id="PF00067">
    <property type="entry name" value="p450"/>
    <property type="match status" value="2"/>
</dbReference>
<proteinExistence type="inferred from homology"/>
<reference evidence="6" key="1">
    <citation type="journal article" date="2017" name="Nat. Microbiol.">
        <title>Global analysis of biosynthetic gene clusters reveals vast potential of secondary metabolite production in Penicillium species.</title>
        <authorList>
            <person name="Nielsen J.C."/>
            <person name="Grijseels S."/>
            <person name="Prigent S."/>
            <person name="Ji B."/>
            <person name="Dainat J."/>
            <person name="Nielsen K.F."/>
            <person name="Frisvad J.C."/>
            <person name="Workman M."/>
            <person name="Nielsen J."/>
        </authorList>
    </citation>
    <scope>NUCLEOTIDE SEQUENCE [LARGE SCALE GENOMIC DNA]</scope>
    <source>
        <strain evidence="6">IBT 14082</strain>
    </source>
</reference>
<gene>
    <name evidence="5" type="ORF">PENFLA_c062G09343</name>
</gene>
<evidence type="ECO:0000256" key="3">
    <source>
        <dbReference type="ARBA" id="ARBA00023002"/>
    </source>
</evidence>
<keyword evidence="3" id="KW-0560">Oxidoreductase</keyword>
<dbReference type="InterPro" id="IPR001128">
    <property type="entry name" value="Cyt_P450"/>
</dbReference>
<dbReference type="PANTHER" id="PTHR24305:SF96">
    <property type="entry name" value="CYTOCHROME P450 MONOOXYGENASE STCB-RELATED"/>
    <property type="match status" value="1"/>
</dbReference>
<feature type="transmembrane region" description="Helical" evidence="4">
    <location>
        <begin position="6"/>
        <end position="24"/>
    </location>
</feature>
<dbReference type="InterPro" id="IPR036396">
    <property type="entry name" value="Cyt_P450_sf"/>
</dbReference>
<accession>A0A1V6SFJ0</accession>
<dbReference type="GO" id="GO:0043386">
    <property type="term" value="P:mycotoxin biosynthetic process"/>
    <property type="evidence" value="ECO:0007669"/>
    <property type="project" value="UniProtKB-ARBA"/>
</dbReference>
<dbReference type="Gene3D" id="1.10.630.10">
    <property type="entry name" value="Cytochrome P450"/>
    <property type="match status" value="2"/>
</dbReference>
<keyword evidence="2" id="KW-0408">Iron</keyword>
<name>A0A1V6SFJ0_9EURO</name>
<dbReference type="OrthoDB" id="1470350at2759"/>
<evidence type="ECO:0000256" key="1">
    <source>
        <dbReference type="ARBA" id="ARBA00010617"/>
    </source>
</evidence>
<keyword evidence="4" id="KW-0472">Membrane</keyword>
<dbReference type="EMBL" id="MLQL01000062">
    <property type="protein sequence ID" value="OQE12795.1"/>
    <property type="molecule type" value="Genomic_DNA"/>
</dbReference>
<dbReference type="GO" id="GO:0020037">
    <property type="term" value="F:heme binding"/>
    <property type="evidence" value="ECO:0007669"/>
    <property type="project" value="InterPro"/>
</dbReference>
<dbReference type="InterPro" id="IPR050121">
    <property type="entry name" value="Cytochrome_P450_monoxygenase"/>
</dbReference>
<dbReference type="AlphaFoldDB" id="A0A1V6SFJ0"/>
<keyword evidence="2" id="KW-0349">Heme</keyword>
<dbReference type="GO" id="GO:0005506">
    <property type="term" value="F:iron ion binding"/>
    <property type="evidence" value="ECO:0007669"/>
    <property type="project" value="InterPro"/>
</dbReference>
<sequence length="381" mass="42341">MEARNSPSIYVAIAALGLIIHILYKVVRSPLRHIPGPITTSFTRLHLGLATISGQQIYYIHDLHQRYGPIVRISPTEISVSSTPEFKEIHRIGSGFVKSDWYSSFTPGREGVFAMQDVKKHAQRRKLFARPFSKTAIRGSWEPTVKEKVQLAVSQIQNELETTGICDILKWSTFLATDVSGHVMFGESFNMLGIGQKNEYIRILESAMKGSGIEAGNLIVAGSDTTAVTLTYLIWVILSHPSLRLQIEKELISLGDDYDEADLESLPVLNATITETLRLYGAAPGSLPRTVPEGGVTLSGFYIPAGTTLYFPIPTGLILHAGYRGTMKPPNKHEWHYLRLEPDLELAWGFISLGWSCAWAQLSFLGGVETYNWLRVLVARV</sequence>
<keyword evidence="4" id="KW-0812">Transmembrane</keyword>
<comment type="similarity">
    <text evidence="1">Belongs to the cytochrome P450 family.</text>
</comment>
<evidence type="ECO:0000313" key="5">
    <source>
        <dbReference type="EMBL" id="OQE12795.1"/>
    </source>
</evidence>